<evidence type="ECO:0000256" key="4">
    <source>
        <dbReference type="ARBA" id="ARBA00005189"/>
    </source>
</evidence>
<comment type="caution">
    <text evidence="20">The sequence shown here is derived from an EMBL/GenBank/DDBJ whole genome shotgun (WGS) entry which is preliminary data.</text>
</comment>
<dbReference type="GO" id="GO:0016779">
    <property type="term" value="F:nucleotidyltransferase activity"/>
    <property type="evidence" value="ECO:0007669"/>
    <property type="project" value="UniProtKB-KW"/>
</dbReference>
<dbReference type="RefSeq" id="WP_379661564.1">
    <property type="nucleotide sequence ID" value="NZ_JBHUDG010000003.1"/>
</dbReference>
<evidence type="ECO:0000256" key="15">
    <source>
        <dbReference type="ARBA" id="ARBA00023136"/>
    </source>
</evidence>
<evidence type="ECO:0000256" key="2">
    <source>
        <dbReference type="ARBA" id="ARBA00004651"/>
    </source>
</evidence>
<dbReference type="PROSITE" id="PS01315">
    <property type="entry name" value="CDS"/>
    <property type="match status" value="1"/>
</dbReference>
<dbReference type="InterPro" id="IPR000374">
    <property type="entry name" value="PC_trans"/>
</dbReference>
<comment type="catalytic activity">
    <reaction evidence="1 18">
        <text>a 1,2-diacyl-sn-glycero-3-phosphate + CTP + H(+) = a CDP-1,2-diacyl-sn-glycerol + diphosphate</text>
        <dbReference type="Rhea" id="RHEA:16229"/>
        <dbReference type="ChEBI" id="CHEBI:15378"/>
        <dbReference type="ChEBI" id="CHEBI:33019"/>
        <dbReference type="ChEBI" id="CHEBI:37563"/>
        <dbReference type="ChEBI" id="CHEBI:58332"/>
        <dbReference type="ChEBI" id="CHEBI:58608"/>
        <dbReference type="EC" id="2.7.7.41"/>
    </reaction>
</comment>
<evidence type="ECO:0000256" key="17">
    <source>
        <dbReference type="ARBA" id="ARBA00023264"/>
    </source>
</evidence>
<keyword evidence="21" id="KW-1185">Reference proteome</keyword>
<organism evidence="20 21">
    <name type="scientific">Pseudopedobacter beijingensis</name>
    <dbReference type="NCBI Taxonomy" id="1207056"/>
    <lineage>
        <taxon>Bacteria</taxon>
        <taxon>Pseudomonadati</taxon>
        <taxon>Bacteroidota</taxon>
        <taxon>Sphingobacteriia</taxon>
        <taxon>Sphingobacteriales</taxon>
        <taxon>Sphingobacteriaceae</taxon>
        <taxon>Pseudopedobacter</taxon>
    </lineage>
</organism>
<keyword evidence="15 19" id="KW-0472">Membrane</keyword>
<dbReference type="Pfam" id="PF01148">
    <property type="entry name" value="CTP_transf_1"/>
    <property type="match status" value="1"/>
</dbReference>
<gene>
    <name evidence="20" type="ORF">ACFSAH_04800</name>
</gene>
<evidence type="ECO:0000256" key="16">
    <source>
        <dbReference type="ARBA" id="ARBA00023209"/>
    </source>
</evidence>
<comment type="similarity">
    <text evidence="5 18">Belongs to the CDS family.</text>
</comment>
<comment type="pathway">
    <text evidence="4">Lipid metabolism.</text>
</comment>
<comment type="pathway">
    <text evidence="3 18">Phospholipid metabolism; CDP-diacylglycerol biosynthesis; CDP-diacylglycerol from sn-glycerol 3-phosphate: step 3/3.</text>
</comment>
<keyword evidence="8" id="KW-1003">Cell membrane</keyword>
<dbReference type="Proteomes" id="UP001597118">
    <property type="component" value="Unassembled WGS sequence"/>
</dbReference>
<dbReference type="PANTHER" id="PTHR46382">
    <property type="entry name" value="PHOSPHATIDATE CYTIDYLYLTRANSFERASE"/>
    <property type="match status" value="1"/>
</dbReference>
<keyword evidence="11 18" id="KW-0812">Transmembrane</keyword>
<dbReference type="EMBL" id="JBHUDG010000003">
    <property type="protein sequence ID" value="MFD1629184.1"/>
    <property type="molecule type" value="Genomic_DNA"/>
</dbReference>
<keyword evidence="12 18" id="KW-0548">Nucleotidyltransferase</keyword>
<keyword evidence="9" id="KW-0444">Lipid biosynthesis</keyword>
<evidence type="ECO:0000256" key="3">
    <source>
        <dbReference type="ARBA" id="ARBA00005119"/>
    </source>
</evidence>
<feature type="transmembrane region" description="Helical" evidence="19">
    <location>
        <begin position="80"/>
        <end position="97"/>
    </location>
</feature>
<evidence type="ECO:0000256" key="10">
    <source>
        <dbReference type="ARBA" id="ARBA00022679"/>
    </source>
</evidence>
<proteinExistence type="inferred from homology"/>
<keyword evidence="17" id="KW-1208">Phospholipid metabolism</keyword>
<name>A0ABW4IB05_9SPHI</name>
<evidence type="ECO:0000256" key="19">
    <source>
        <dbReference type="SAM" id="Phobius"/>
    </source>
</evidence>
<evidence type="ECO:0000256" key="7">
    <source>
        <dbReference type="ARBA" id="ARBA00019373"/>
    </source>
</evidence>
<sequence>MKTRAITGFVFIIVMLVSLFSGAYVFTGFYILLSLLCLNEFFGLSKNTGVAVNRLAGFLIGAFVFGFYAYGRFQDVDAKYALLLIPLIALVFIWELYRKSDNPFSNIAYTFLGIIYTVLPFVCYYAIAFIDGSYNYHLALGFFLLLWTSDTGAYLFGVKLGRNKLFERHSPKKSWEGFIGGISTSAFTAYIVSLYFTEYSLINWLTMSLIISCLGTLADLVESMFKRSINVKDSGSLLPGHGGVLDRFDGLLISAPIVFVYLYLITY</sequence>
<evidence type="ECO:0000313" key="20">
    <source>
        <dbReference type="EMBL" id="MFD1629184.1"/>
    </source>
</evidence>
<feature type="transmembrane region" description="Helical" evidence="19">
    <location>
        <begin position="202"/>
        <end position="221"/>
    </location>
</feature>
<evidence type="ECO:0000256" key="13">
    <source>
        <dbReference type="ARBA" id="ARBA00022989"/>
    </source>
</evidence>
<evidence type="ECO:0000256" key="18">
    <source>
        <dbReference type="RuleBase" id="RU003938"/>
    </source>
</evidence>
<evidence type="ECO:0000256" key="5">
    <source>
        <dbReference type="ARBA" id="ARBA00010185"/>
    </source>
</evidence>
<keyword evidence="16" id="KW-0594">Phospholipid biosynthesis</keyword>
<feature type="transmembrane region" description="Helical" evidence="19">
    <location>
        <begin position="109"/>
        <end position="130"/>
    </location>
</feature>
<evidence type="ECO:0000256" key="1">
    <source>
        <dbReference type="ARBA" id="ARBA00001698"/>
    </source>
</evidence>
<keyword evidence="10 18" id="KW-0808">Transferase</keyword>
<evidence type="ECO:0000313" key="21">
    <source>
        <dbReference type="Proteomes" id="UP001597118"/>
    </source>
</evidence>
<accession>A0ABW4IB05</accession>
<evidence type="ECO:0000256" key="14">
    <source>
        <dbReference type="ARBA" id="ARBA00023098"/>
    </source>
</evidence>
<feature type="transmembrane region" description="Helical" evidence="19">
    <location>
        <begin position="177"/>
        <end position="196"/>
    </location>
</feature>
<dbReference type="EC" id="2.7.7.41" evidence="6 18"/>
<feature type="transmembrane region" description="Helical" evidence="19">
    <location>
        <begin position="136"/>
        <end position="156"/>
    </location>
</feature>
<keyword evidence="14" id="KW-0443">Lipid metabolism</keyword>
<evidence type="ECO:0000256" key="9">
    <source>
        <dbReference type="ARBA" id="ARBA00022516"/>
    </source>
</evidence>
<feature type="transmembrane region" description="Helical" evidence="19">
    <location>
        <begin position="6"/>
        <end position="38"/>
    </location>
</feature>
<comment type="subcellular location">
    <subcellularLocation>
        <location evidence="2">Cell membrane</location>
        <topology evidence="2">Multi-pass membrane protein</topology>
    </subcellularLocation>
</comment>
<evidence type="ECO:0000256" key="8">
    <source>
        <dbReference type="ARBA" id="ARBA00022475"/>
    </source>
</evidence>
<feature type="transmembrane region" description="Helical" evidence="19">
    <location>
        <begin position="248"/>
        <end position="266"/>
    </location>
</feature>
<reference evidence="21" key="1">
    <citation type="journal article" date="2019" name="Int. J. Syst. Evol. Microbiol.">
        <title>The Global Catalogue of Microorganisms (GCM) 10K type strain sequencing project: providing services to taxonomists for standard genome sequencing and annotation.</title>
        <authorList>
            <consortium name="The Broad Institute Genomics Platform"/>
            <consortium name="The Broad Institute Genome Sequencing Center for Infectious Disease"/>
            <person name="Wu L."/>
            <person name="Ma J."/>
        </authorList>
    </citation>
    <scope>NUCLEOTIDE SEQUENCE [LARGE SCALE GENOMIC DNA]</scope>
    <source>
        <strain evidence="21">CCUG 53762</strain>
    </source>
</reference>
<evidence type="ECO:0000256" key="11">
    <source>
        <dbReference type="ARBA" id="ARBA00022692"/>
    </source>
</evidence>
<dbReference type="PANTHER" id="PTHR46382:SF1">
    <property type="entry name" value="PHOSPHATIDATE CYTIDYLYLTRANSFERASE"/>
    <property type="match status" value="1"/>
</dbReference>
<keyword evidence="13 19" id="KW-1133">Transmembrane helix</keyword>
<feature type="transmembrane region" description="Helical" evidence="19">
    <location>
        <begin position="50"/>
        <end position="68"/>
    </location>
</feature>
<evidence type="ECO:0000256" key="12">
    <source>
        <dbReference type="ARBA" id="ARBA00022695"/>
    </source>
</evidence>
<protein>
    <recommendedName>
        <fullName evidence="7 18">Phosphatidate cytidylyltransferase</fullName>
        <ecNumber evidence="6 18">2.7.7.41</ecNumber>
    </recommendedName>
</protein>
<evidence type="ECO:0000256" key="6">
    <source>
        <dbReference type="ARBA" id="ARBA00012487"/>
    </source>
</evidence>